<keyword evidence="4 12" id="KW-0863">Zinc-finger</keyword>
<evidence type="ECO:0000256" key="2">
    <source>
        <dbReference type="ARBA" id="ARBA00006177"/>
    </source>
</evidence>
<evidence type="ECO:0000256" key="4">
    <source>
        <dbReference type="ARBA" id="ARBA00022771"/>
    </source>
</evidence>
<dbReference type="EMBL" id="JABSTU010000001">
    <property type="protein sequence ID" value="KAH8040551.1"/>
    <property type="molecule type" value="Genomic_DNA"/>
</dbReference>
<dbReference type="InterPro" id="IPR026516">
    <property type="entry name" value="THAP1/10"/>
</dbReference>
<dbReference type="PANTHER" id="PTHR46600">
    <property type="entry name" value="THAP DOMAIN-CONTAINING"/>
    <property type="match status" value="1"/>
</dbReference>
<evidence type="ECO:0000313" key="15">
    <source>
        <dbReference type="Proteomes" id="UP000821866"/>
    </source>
</evidence>
<keyword evidence="5" id="KW-0862">Zinc</keyword>
<evidence type="ECO:0000256" key="9">
    <source>
        <dbReference type="ARBA" id="ARBA00023163"/>
    </source>
</evidence>
<organism evidence="14 15">
    <name type="scientific">Rhipicephalus microplus</name>
    <name type="common">Cattle tick</name>
    <name type="synonym">Boophilus microplus</name>
    <dbReference type="NCBI Taxonomy" id="6941"/>
    <lineage>
        <taxon>Eukaryota</taxon>
        <taxon>Metazoa</taxon>
        <taxon>Ecdysozoa</taxon>
        <taxon>Arthropoda</taxon>
        <taxon>Chelicerata</taxon>
        <taxon>Arachnida</taxon>
        <taxon>Acari</taxon>
        <taxon>Parasitiformes</taxon>
        <taxon>Ixodida</taxon>
        <taxon>Ixodoidea</taxon>
        <taxon>Ixodidae</taxon>
        <taxon>Rhipicephalinae</taxon>
        <taxon>Rhipicephalus</taxon>
        <taxon>Boophilus</taxon>
    </lineage>
</organism>
<comment type="caution">
    <text evidence="14">The sequence shown here is derived from an EMBL/GenBank/DDBJ whole genome shotgun (WGS) entry which is preliminary data.</text>
</comment>
<keyword evidence="10" id="KW-0539">Nucleus</keyword>
<dbReference type="PROSITE" id="PS50950">
    <property type="entry name" value="ZF_THAP"/>
    <property type="match status" value="1"/>
</dbReference>
<proteinExistence type="inferred from homology"/>
<dbReference type="InterPro" id="IPR006612">
    <property type="entry name" value="THAP_Znf"/>
</dbReference>
<keyword evidence="6" id="KW-0805">Transcription regulation</keyword>
<dbReference type="Pfam" id="PF05485">
    <property type="entry name" value="THAP"/>
    <property type="match status" value="1"/>
</dbReference>
<dbReference type="PANTHER" id="PTHR46600:SF1">
    <property type="entry name" value="THAP DOMAIN-CONTAINING PROTEIN 1"/>
    <property type="match status" value="1"/>
</dbReference>
<sequence>MPEVGPSQYGVVSLFLQQMSRRGEGDRPYGRAGEATFFSRITMGRCCVPNCKGNYDNGPKMRLFSFPSDPVRKAKWQRAVWRDDIDVCQLKNPQVCELHFKAEHFRTTSKYTDGDGRTIEVPMKLTWPMPDVVSTIFPGCPSYLSDSQTSQEERRRKENEQLLEAIQESALAFAAEQDENKVENFEDITSRLTRLDQKKFWSQTVCESCVIFAHVRPTDHAPDLLSSVCVSSDLCVRVFWKRALLKSNDNLKIPEKIQDFRRLVELLDNVEDFCTTKAPQEDDKVNSTLRLFCTLLQDVTTEGLVDDESADVLKFLKEQCFVEKNQWFEVLL</sequence>
<keyword evidence="7" id="KW-0175">Coiled coil</keyword>
<reference evidence="14" key="2">
    <citation type="submission" date="2021-09" db="EMBL/GenBank/DDBJ databases">
        <authorList>
            <person name="Jia N."/>
            <person name="Wang J."/>
            <person name="Shi W."/>
            <person name="Du L."/>
            <person name="Sun Y."/>
            <person name="Zhan W."/>
            <person name="Jiang J."/>
            <person name="Wang Q."/>
            <person name="Zhang B."/>
            <person name="Ji P."/>
            <person name="Sakyi L.B."/>
            <person name="Cui X."/>
            <person name="Yuan T."/>
            <person name="Jiang B."/>
            <person name="Yang W."/>
            <person name="Lam T.T.-Y."/>
            <person name="Chang Q."/>
            <person name="Ding S."/>
            <person name="Wang X."/>
            <person name="Zhu J."/>
            <person name="Ruan X."/>
            <person name="Zhao L."/>
            <person name="Wei J."/>
            <person name="Que T."/>
            <person name="Du C."/>
            <person name="Cheng J."/>
            <person name="Dai P."/>
            <person name="Han X."/>
            <person name="Huang E."/>
            <person name="Gao Y."/>
            <person name="Liu J."/>
            <person name="Shao H."/>
            <person name="Ye R."/>
            <person name="Li L."/>
            <person name="Wei W."/>
            <person name="Wang X."/>
            <person name="Wang C."/>
            <person name="Huo Q."/>
            <person name="Li W."/>
            <person name="Guo W."/>
            <person name="Chen H."/>
            <person name="Chen S."/>
            <person name="Zhou L."/>
            <person name="Zhou L."/>
            <person name="Ni X."/>
            <person name="Tian J."/>
            <person name="Zhou Y."/>
            <person name="Sheng Y."/>
            <person name="Liu T."/>
            <person name="Pan Y."/>
            <person name="Xia L."/>
            <person name="Li J."/>
            <person name="Zhao F."/>
            <person name="Cao W."/>
        </authorList>
    </citation>
    <scope>NUCLEOTIDE SEQUENCE</scope>
    <source>
        <strain evidence="14">Rmic-2018</strain>
        <tissue evidence="14">Larvae</tissue>
    </source>
</reference>
<evidence type="ECO:0000256" key="1">
    <source>
        <dbReference type="ARBA" id="ARBA00004642"/>
    </source>
</evidence>
<evidence type="ECO:0000256" key="11">
    <source>
        <dbReference type="ARBA" id="ARBA00023306"/>
    </source>
</evidence>
<keyword evidence="3" id="KW-0479">Metal-binding</keyword>
<evidence type="ECO:0000256" key="12">
    <source>
        <dbReference type="PROSITE-ProRule" id="PRU00309"/>
    </source>
</evidence>
<name>A0A9J6F213_RHIMP</name>
<dbReference type="GO" id="GO:0043565">
    <property type="term" value="F:sequence-specific DNA binding"/>
    <property type="evidence" value="ECO:0007669"/>
    <property type="project" value="InterPro"/>
</dbReference>
<evidence type="ECO:0000256" key="3">
    <source>
        <dbReference type="ARBA" id="ARBA00022723"/>
    </source>
</evidence>
<feature type="domain" description="THAP-type" evidence="13">
    <location>
        <begin position="43"/>
        <end position="125"/>
    </location>
</feature>
<dbReference type="GO" id="GO:0005654">
    <property type="term" value="C:nucleoplasm"/>
    <property type="evidence" value="ECO:0007669"/>
    <property type="project" value="UniProtKB-SubCell"/>
</dbReference>
<comment type="subcellular location">
    <subcellularLocation>
        <location evidence="1">Nucleus</location>
        <location evidence="1">Nucleoplasm</location>
    </subcellularLocation>
</comment>
<keyword evidence="15" id="KW-1185">Reference proteome</keyword>
<evidence type="ECO:0000256" key="5">
    <source>
        <dbReference type="ARBA" id="ARBA00022833"/>
    </source>
</evidence>
<dbReference type="SUPFAM" id="SSF57716">
    <property type="entry name" value="Glucocorticoid receptor-like (DNA-binding domain)"/>
    <property type="match status" value="1"/>
</dbReference>
<reference evidence="14" key="1">
    <citation type="journal article" date="2020" name="Cell">
        <title>Large-Scale Comparative Analyses of Tick Genomes Elucidate Their Genetic Diversity and Vector Capacities.</title>
        <authorList>
            <consortium name="Tick Genome and Microbiome Consortium (TIGMIC)"/>
            <person name="Jia N."/>
            <person name="Wang J."/>
            <person name="Shi W."/>
            <person name="Du L."/>
            <person name="Sun Y."/>
            <person name="Zhan W."/>
            <person name="Jiang J.F."/>
            <person name="Wang Q."/>
            <person name="Zhang B."/>
            <person name="Ji P."/>
            <person name="Bell-Sakyi L."/>
            <person name="Cui X.M."/>
            <person name="Yuan T.T."/>
            <person name="Jiang B.G."/>
            <person name="Yang W.F."/>
            <person name="Lam T.T."/>
            <person name="Chang Q.C."/>
            <person name="Ding S.J."/>
            <person name="Wang X.J."/>
            <person name="Zhu J.G."/>
            <person name="Ruan X.D."/>
            <person name="Zhao L."/>
            <person name="Wei J.T."/>
            <person name="Ye R.Z."/>
            <person name="Que T.C."/>
            <person name="Du C.H."/>
            <person name="Zhou Y.H."/>
            <person name="Cheng J.X."/>
            <person name="Dai P.F."/>
            <person name="Guo W.B."/>
            <person name="Han X.H."/>
            <person name="Huang E.J."/>
            <person name="Li L.F."/>
            <person name="Wei W."/>
            <person name="Gao Y.C."/>
            <person name="Liu J.Z."/>
            <person name="Shao H.Z."/>
            <person name="Wang X."/>
            <person name="Wang C.C."/>
            <person name="Yang T.C."/>
            <person name="Huo Q.B."/>
            <person name="Li W."/>
            <person name="Chen H.Y."/>
            <person name="Chen S.E."/>
            <person name="Zhou L.G."/>
            <person name="Ni X.B."/>
            <person name="Tian J.H."/>
            <person name="Sheng Y."/>
            <person name="Liu T."/>
            <person name="Pan Y.S."/>
            <person name="Xia L.Y."/>
            <person name="Li J."/>
            <person name="Zhao F."/>
            <person name="Cao W.C."/>
        </authorList>
    </citation>
    <scope>NUCLEOTIDE SEQUENCE</scope>
    <source>
        <strain evidence="14">Rmic-2018</strain>
    </source>
</reference>
<keyword evidence="8 12" id="KW-0238">DNA-binding</keyword>
<gene>
    <name evidence="14" type="ORF">HPB51_011340</name>
</gene>
<evidence type="ECO:0000256" key="10">
    <source>
        <dbReference type="ARBA" id="ARBA00023242"/>
    </source>
</evidence>
<accession>A0A9J6F213</accession>
<comment type="similarity">
    <text evidence="2">Belongs to the THAP1 family.</text>
</comment>
<dbReference type="VEuPathDB" id="VectorBase:LOC119173768"/>
<dbReference type="Proteomes" id="UP000821866">
    <property type="component" value="Chromosome 1"/>
</dbReference>
<dbReference type="Gene3D" id="6.20.210.20">
    <property type="entry name" value="THAP domain"/>
    <property type="match status" value="1"/>
</dbReference>
<protein>
    <recommendedName>
        <fullName evidence="13">THAP-type domain-containing protein</fullName>
    </recommendedName>
</protein>
<evidence type="ECO:0000313" key="14">
    <source>
        <dbReference type="EMBL" id="KAH8040551.1"/>
    </source>
</evidence>
<dbReference type="AlphaFoldDB" id="A0A9J6F213"/>
<evidence type="ECO:0000256" key="8">
    <source>
        <dbReference type="ARBA" id="ARBA00023125"/>
    </source>
</evidence>
<evidence type="ECO:0000259" key="13">
    <source>
        <dbReference type="PROSITE" id="PS50950"/>
    </source>
</evidence>
<dbReference type="SMART" id="SM00980">
    <property type="entry name" value="THAP"/>
    <property type="match status" value="1"/>
</dbReference>
<keyword evidence="11" id="KW-0131">Cell cycle</keyword>
<keyword evidence="9" id="KW-0804">Transcription</keyword>
<evidence type="ECO:0000256" key="6">
    <source>
        <dbReference type="ARBA" id="ARBA00023015"/>
    </source>
</evidence>
<evidence type="ECO:0000256" key="7">
    <source>
        <dbReference type="ARBA" id="ARBA00023054"/>
    </source>
</evidence>
<dbReference type="GO" id="GO:0008270">
    <property type="term" value="F:zinc ion binding"/>
    <property type="evidence" value="ECO:0007669"/>
    <property type="project" value="UniProtKB-KW"/>
</dbReference>
<dbReference type="InterPro" id="IPR038441">
    <property type="entry name" value="THAP_Znf_sf"/>
</dbReference>